<protein>
    <submittedName>
        <fullName evidence="2">Uncharacterized protein</fullName>
    </submittedName>
</protein>
<sequence>MASLDMDGPYPLDAQEVARVVAQAGPGNFALGKMDKQKRFVVRFVGRDDKNVRDAILQAARKADPTPGLIGKLLGKDDGADAFKFSYAQDAEAAFGKHCRNYHGFNSKGQLDNRGHPKAPNGGGAKCPVCGEKG</sequence>
<name>A0ABS1DIC6_9PROT</name>
<evidence type="ECO:0000313" key="2">
    <source>
        <dbReference type="EMBL" id="MBK1670209.1"/>
    </source>
</evidence>
<evidence type="ECO:0000256" key="1">
    <source>
        <dbReference type="SAM" id="MobiDB-lite"/>
    </source>
</evidence>
<dbReference type="RefSeq" id="WP_200342563.1">
    <property type="nucleotide sequence ID" value="NZ_NRRL01000080.1"/>
</dbReference>
<reference evidence="2 3" key="1">
    <citation type="journal article" date="2020" name="Microorganisms">
        <title>Osmotic Adaptation and Compatible Solute Biosynthesis of Phototrophic Bacteria as Revealed from Genome Analyses.</title>
        <authorList>
            <person name="Imhoff J.F."/>
            <person name="Rahn T."/>
            <person name="Kunzel S."/>
            <person name="Keller A."/>
            <person name="Neulinger S.C."/>
        </authorList>
    </citation>
    <scope>NUCLEOTIDE SEQUENCE [LARGE SCALE GENOMIC DNA]</scope>
    <source>
        <strain evidence="2 3">DSM 9895</strain>
    </source>
</reference>
<comment type="caution">
    <text evidence="2">The sequence shown here is derived from an EMBL/GenBank/DDBJ whole genome shotgun (WGS) entry which is preliminary data.</text>
</comment>
<feature type="region of interest" description="Disordered" evidence="1">
    <location>
        <begin position="106"/>
        <end position="134"/>
    </location>
</feature>
<organism evidence="2 3">
    <name type="scientific">Rhodovibrio sodomensis</name>
    <dbReference type="NCBI Taxonomy" id="1088"/>
    <lineage>
        <taxon>Bacteria</taxon>
        <taxon>Pseudomonadati</taxon>
        <taxon>Pseudomonadota</taxon>
        <taxon>Alphaproteobacteria</taxon>
        <taxon>Rhodospirillales</taxon>
        <taxon>Rhodovibrionaceae</taxon>
        <taxon>Rhodovibrio</taxon>
    </lineage>
</organism>
<keyword evidence="3" id="KW-1185">Reference proteome</keyword>
<gene>
    <name evidence="2" type="ORF">CKO28_19430</name>
</gene>
<proteinExistence type="predicted"/>
<evidence type="ECO:0000313" key="3">
    <source>
        <dbReference type="Proteomes" id="UP001296873"/>
    </source>
</evidence>
<accession>A0ABS1DIC6</accession>
<dbReference type="EMBL" id="NRRL01000080">
    <property type="protein sequence ID" value="MBK1670209.1"/>
    <property type="molecule type" value="Genomic_DNA"/>
</dbReference>
<dbReference type="Proteomes" id="UP001296873">
    <property type="component" value="Unassembled WGS sequence"/>
</dbReference>